<organism evidence="1 2">
    <name type="scientific">Bacillus phage 019DV002</name>
    <dbReference type="NCBI Taxonomy" id="2601653"/>
    <lineage>
        <taxon>Viruses</taxon>
        <taxon>Duplodnaviria</taxon>
        <taxon>Heunggongvirae</taxon>
        <taxon>Uroviricota</taxon>
        <taxon>Caudoviricetes</taxon>
        <taxon>Ehrlichviridae</taxon>
        <taxon>Gettysburgvirus</taxon>
        <taxon>Gettysburgvirus gv019DV002</taxon>
    </lineage>
</organism>
<proteinExistence type="predicted"/>
<evidence type="ECO:0000313" key="2">
    <source>
        <dbReference type="Proteomes" id="UP000325508"/>
    </source>
</evidence>
<dbReference type="Proteomes" id="UP000325508">
    <property type="component" value="Segment"/>
</dbReference>
<sequence>MSELYIETKNALHKQISDFFTSQGITSVNGYPVGVYKVNYQNISSFPAVTLEIDKRRKVKKGLGVRELQIDFNVWVYTNIMDMEYAEEECLRIGELAEQAIEQDKTLGGTCQYLSIDDEADFGTVQNGTVSGGEPTFLQGMRIPLTTIVRIGGVTK</sequence>
<reference evidence="1 2" key="1">
    <citation type="submission" date="2019-07" db="EMBL/GenBank/DDBJ databases">
        <authorList>
            <person name="Loney R.E."/>
            <person name="Krukonis G.P."/>
            <person name="Delesalle V.A."/>
        </authorList>
    </citation>
    <scope>NUCLEOTIDE SEQUENCE [LARGE SCALE GENOMIC DNA]</scope>
</reference>
<name>A0A5J6T407_9CAUD</name>
<gene>
    <name evidence="1" type="primary">22</name>
    <name evidence="1" type="ORF">019DV002_22</name>
</gene>
<dbReference type="EMBL" id="MN176220">
    <property type="protein sequence ID" value="QFG05166.1"/>
    <property type="molecule type" value="Genomic_DNA"/>
</dbReference>
<keyword evidence="2" id="KW-1185">Reference proteome</keyword>
<accession>A0A5J6T407</accession>
<protein>
    <submittedName>
        <fullName evidence="1">Tail terminator</fullName>
    </submittedName>
</protein>
<evidence type="ECO:0000313" key="1">
    <source>
        <dbReference type="EMBL" id="QFG05166.1"/>
    </source>
</evidence>